<gene>
    <name evidence="1" type="ORF">AXF42_Ash013166</name>
</gene>
<name>A0A2I0BD71_9ASPA</name>
<accession>A0A2I0BD71</accession>
<protein>
    <submittedName>
        <fullName evidence="1">Uncharacterized protein</fullName>
    </submittedName>
</protein>
<keyword evidence="2" id="KW-1185">Reference proteome</keyword>
<dbReference type="EMBL" id="KZ451890">
    <property type="protein sequence ID" value="PKA65751.1"/>
    <property type="molecule type" value="Genomic_DNA"/>
</dbReference>
<evidence type="ECO:0000313" key="2">
    <source>
        <dbReference type="Proteomes" id="UP000236161"/>
    </source>
</evidence>
<evidence type="ECO:0000313" key="1">
    <source>
        <dbReference type="EMBL" id="PKA65751.1"/>
    </source>
</evidence>
<sequence length="88" mass="9913">MSSLFFVELLSKFAAHHIRRRSPLWTALASELSTSPYSERVSSRVFVVPSPPDLLAGSCQRRRRKLVKPNFLPCRICRDRRGGGVEAG</sequence>
<organism evidence="1 2">
    <name type="scientific">Apostasia shenzhenica</name>
    <dbReference type="NCBI Taxonomy" id="1088818"/>
    <lineage>
        <taxon>Eukaryota</taxon>
        <taxon>Viridiplantae</taxon>
        <taxon>Streptophyta</taxon>
        <taxon>Embryophyta</taxon>
        <taxon>Tracheophyta</taxon>
        <taxon>Spermatophyta</taxon>
        <taxon>Magnoliopsida</taxon>
        <taxon>Liliopsida</taxon>
        <taxon>Asparagales</taxon>
        <taxon>Orchidaceae</taxon>
        <taxon>Apostasioideae</taxon>
        <taxon>Apostasia</taxon>
    </lineage>
</organism>
<reference evidence="1 2" key="1">
    <citation type="journal article" date="2017" name="Nature">
        <title>The Apostasia genome and the evolution of orchids.</title>
        <authorList>
            <person name="Zhang G.Q."/>
            <person name="Liu K.W."/>
            <person name="Li Z."/>
            <person name="Lohaus R."/>
            <person name="Hsiao Y.Y."/>
            <person name="Niu S.C."/>
            <person name="Wang J.Y."/>
            <person name="Lin Y.C."/>
            <person name="Xu Q."/>
            <person name="Chen L.J."/>
            <person name="Yoshida K."/>
            <person name="Fujiwara S."/>
            <person name="Wang Z.W."/>
            <person name="Zhang Y.Q."/>
            <person name="Mitsuda N."/>
            <person name="Wang M."/>
            <person name="Liu G.H."/>
            <person name="Pecoraro L."/>
            <person name="Huang H.X."/>
            <person name="Xiao X.J."/>
            <person name="Lin M."/>
            <person name="Wu X.Y."/>
            <person name="Wu W.L."/>
            <person name="Chen Y.Y."/>
            <person name="Chang S.B."/>
            <person name="Sakamoto S."/>
            <person name="Ohme-Takagi M."/>
            <person name="Yagi M."/>
            <person name="Zeng S.J."/>
            <person name="Shen C.Y."/>
            <person name="Yeh C.M."/>
            <person name="Luo Y.B."/>
            <person name="Tsai W.C."/>
            <person name="Van de Peer Y."/>
            <person name="Liu Z.J."/>
        </authorList>
    </citation>
    <scope>NUCLEOTIDE SEQUENCE [LARGE SCALE GENOMIC DNA]</scope>
    <source>
        <strain evidence="2">cv. Shenzhen</strain>
        <tissue evidence="1">Stem</tissue>
    </source>
</reference>
<dbReference type="Proteomes" id="UP000236161">
    <property type="component" value="Unassembled WGS sequence"/>
</dbReference>
<proteinExistence type="predicted"/>
<dbReference type="AlphaFoldDB" id="A0A2I0BD71"/>